<name>A0AAV9QCJ3_9PEZI</name>
<dbReference type="AlphaFoldDB" id="A0AAV9QCJ3"/>
<comment type="caution">
    <text evidence="1">The sequence shown here is derived from an EMBL/GenBank/DDBJ whole genome shotgun (WGS) entry which is preliminary data.</text>
</comment>
<dbReference type="Pfam" id="PF07247">
    <property type="entry name" value="AATase"/>
    <property type="match status" value="2"/>
</dbReference>
<evidence type="ECO:0000313" key="2">
    <source>
        <dbReference type="Proteomes" id="UP001345827"/>
    </source>
</evidence>
<dbReference type="InterPro" id="IPR023213">
    <property type="entry name" value="CAT-like_dom_sf"/>
</dbReference>
<protein>
    <submittedName>
        <fullName evidence="1">Alcohol acetyltransferase</fullName>
    </submittedName>
</protein>
<dbReference type="PANTHER" id="PTHR28037">
    <property type="entry name" value="ALCOHOL O-ACETYLTRANSFERASE 1-RELATED"/>
    <property type="match status" value="1"/>
</dbReference>
<dbReference type="Proteomes" id="UP001345827">
    <property type="component" value="Unassembled WGS sequence"/>
</dbReference>
<accession>A0AAV9QCJ3</accession>
<reference evidence="1 2" key="1">
    <citation type="submission" date="2023-06" db="EMBL/GenBank/DDBJ databases">
        <title>Black Yeasts Isolated from many extreme environments.</title>
        <authorList>
            <person name="Coleine C."/>
            <person name="Stajich J.E."/>
            <person name="Selbmann L."/>
        </authorList>
    </citation>
    <scope>NUCLEOTIDE SEQUENCE [LARGE SCALE GENOMIC DNA]</scope>
    <source>
        <strain evidence="1 2">CCFEE 5887</strain>
    </source>
</reference>
<dbReference type="SUPFAM" id="SSF52777">
    <property type="entry name" value="CoA-dependent acyltransferases"/>
    <property type="match status" value="2"/>
</dbReference>
<dbReference type="Gene3D" id="3.30.559.10">
    <property type="entry name" value="Chloramphenicol acetyltransferase-like domain"/>
    <property type="match status" value="1"/>
</dbReference>
<dbReference type="InterPro" id="IPR052058">
    <property type="entry name" value="Alcohol_O-acetyltransferase"/>
</dbReference>
<dbReference type="PANTHER" id="PTHR28037:SF1">
    <property type="entry name" value="ALCOHOL O-ACETYLTRANSFERASE 1-RELATED"/>
    <property type="match status" value="1"/>
</dbReference>
<dbReference type="EMBL" id="JAXLQG010000007">
    <property type="protein sequence ID" value="KAK5537591.1"/>
    <property type="molecule type" value="Genomic_DNA"/>
</dbReference>
<keyword evidence="2" id="KW-1185">Reference proteome</keyword>
<organism evidence="1 2">
    <name type="scientific">Vermiconidia calcicola</name>
    <dbReference type="NCBI Taxonomy" id="1690605"/>
    <lineage>
        <taxon>Eukaryota</taxon>
        <taxon>Fungi</taxon>
        <taxon>Dikarya</taxon>
        <taxon>Ascomycota</taxon>
        <taxon>Pezizomycotina</taxon>
        <taxon>Dothideomycetes</taxon>
        <taxon>Dothideomycetidae</taxon>
        <taxon>Mycosphaerellales</taxon>
        <taxon>Extremaceae</taxon>
        <taxon>Vermiconidia</taxon>
    </lineage>
</organism>
<evidence type="ECO:0000313" key="1">
    <source>
        <dbReference type="EMBL" id="KAK5537591.1"/>
    </source>
</evidence>
<sequence length="483" mass="53617">MTPEAPRLPLLRPLGVLEKFMVARSQLGVYQKVAVTARYKRAKLGGDLDLKEALYAALAVVISQHPNLSIVPVNLDSPEPSFARLPSVDLDQVVKFVEGEDELAADGDHRFPALDRILDTEHSQPWNITTPPTLPLWRLHVLQQQNGGNTSSSFILCYFFHHSIGDTKSALVFHRALEAALNRTRPVEGEGEPVSKVRTISRLPLLPPLDYFIDTSATGGSNVSQGPEEPDDVWTGAVQSLPVKTRFRSLWLTADETSRFLRVCNDNGVSLTAALHAMLVGALFGKLPQEYRTVKIDCAISLRDWLPDPVGAESMGVFVDTFFETYQRPVTVLRDGDGPTCAFFSWAMAKESRKRIERVVQERKGDGLLGRLSQVQDVESWTMEKMGQRRTTSLELSNVGKIPSLVDVAEKEKHYLYVIESLVFSQSAGALSGAIKVSCVTGRDGRLVLGFTWQEGVVDEDMVDGVMSEFQLILYRELHLKTP</sequence>
<gene>
    <name evidence="1" type="primary">ATF1_1</name>
    <name evidence="1" type="ORF">LTR25_004843</name>
</gene>
<dbReference type="GO" id="GO:0008080">
    <property type="term" value="F:N-acetyltransferase activity"/>
    <property type="evidence" value="ECO:0007669"/>
    <property type="project" value="TreeGrafter"/>
</dbReference>
<dbReference type="InterPro" id="IPR010828">
    <property type="entry name" value="Atf2/Sli1-like"/>
</dbReference>
<proteinExistence type="predicted"/>